<comment type="caution">
    <text evidence="1">The sequence shown here is derived from an EMBL/GenBank/DDBJ whole genome shotgun (WGS) entry which is preliminary data.</text>
</comment>
<dbReference type="Proteomes" id="UP001177021">
    <property type="component" value="Unassembled WGS sequence"/>
</dbReference>
<evidence type="ECO:0000313" key="2">
    <source>
        <dbReference type="Proteomes" id="UP001177021"/>
    </source>
</evidence>
<evidence type="ECO:0000313" key="1">
    <source>
        <dbReference type="EMBL" id="CAJ2659074.1"/>
    </source>
</evidence>
<proteinExistence type="predicted"/>
<name>A0ACB0KPE6_TRIPR</name>
<reference evidence="1" key="1">
    <citation type="submission" date="2023-10" db="EMBL/GenBank/DDBJ databases">
        <authorList>
            <person name="Rodriguez Cubillos JULIANA M."/>
            <person name="De Vega J."/>
        </authorList>
    </citation>
    <scope>NUCLEOTIDE SEQUENCE</scope>
</reference>
<accession>A0ACB0KPE6</accession>
<protein>
    <submittedName>
        <fullName evidence="1">Uncharacterized protein</fullName>
    </submittedName>
</protein>
<keyword evidence="2" id="KW-1185">Reference proteome</keyword>
<gene>
    <name evidence="1" type="ORF">MILVUS5_LOCUS25338</name>
</gene>
<sequence length="1182" mass="131828">MNGNFRNSYRGGWNGTPYDNYRREQFNYNYQIPHDWRFYYAHDMHLTYQTPAHYYPDMRPLPYQVPAHYAGNSHLTHQRPQHYADKRHLSKQNPKHSADKKPLPQQTPEDFADKKLSPHKKPEDFADKRNLPHQKPEDYTDNKCLPQLCEQSTKLKTSKEHHVIQNCALKRNDQPNSISMDLHSLAGSNTSALTKDTCSGSDAIGIAPPQGPMTSQINSQTKVKEGKQHHEEVQNGGVKDCAAKKCLPRQMPKPTIPSDKKCLPPQMPKPTIPSDKKCLPPQMPKPTIPSDKKCLPPQMPKPTIPSDKKCLLRCEICHVTISPNCVEQHNNGRKHRRNLKSKECKISKGEVSGHIQNSQMNPVLQPKEVPKSMKDGRPVENMSQFRCKEVPAEGCKKLEDQAVAKDQMPKPTIPSDKKCLPHQMPKPTIPSDKKCIPHQMPKSTIPSDKKCLPPQMPKPTNPSKNKRVPLCEICHVRVPSKDIELHNNGKKHRRNLKSKECKISQGKVSGLAKNSQMNAVVQPKEVPKSMKLGRPVENMSQFRCKEVSAEGSKRKLGDQTVAKDHGFKVKKLKNESPSFMNKKVPAEKRKVSDNTDAKDHDSNPEIGETSGAKYMKMNSGIRRPVKSSKSESSHVSASLSKESKGKEHQKFQKTVEKNDQPQSTPVELNASEGSNRKESTSCDFAAIPLPQVPMNCPVFTPSPAVESSIEPSIQTDSQVEVEGKEHHGVQNCGVETNDQPQSITMELHANGGSDINTLIKEDTCSDSGAIVIIPSQSPIASQVATPVAAVESSYEPESPQVKQTEMSDDKVHNEIQDHTVDSNDQQQSISMVLDDPAGCMTNTQTEVVNSDSAVTGIVIDPLAYALPDAVWSGFEPLTDAEIEPQVSEAVVYNESHQPIDEIDIELPPSVSMEIDAASEVSTETETADGSPQAEVEMDVLADELGIIQLPQVSVCLTCGDEGFEEAILYCYKCKGYAIHRYCLDGPVIFTDEVIWFCADCEEAVIDTDYPDQVTSDSEKGEVDCSDRCVTVVDPQPIADPTWRGSLQVCHKSDDKITRLMAHLSTLACPKVLEETRHLPNVLYGNLLQRSAVWPASFTKFGTNNLSIGLYLFPQNESTERYYDQLVDEIISNDLAISAQFEKSELLIFASTMLPSQYKRFQSKYYLWGIFKRKQAASTIKDS</sequence>
<organism evidence="1 2">
    <name type="scientific">Trifolium pratense</name>
    <name type="common">Red clover</name>
    <dbReference type="NCBI Taxonomy" id="57577"/>
    <lineage>
        <taxon>Eukaryota</taxon>
        <taxon>Viridiplantae</taxon>
        <taxon>Streptophyta</taxon>
        <taxon>Embryophyta</taxon>
        <taxon>Tracheophyta</taxon>
        <taxon>Spermatophyta</taxon>
        <taxon>Magnoliopsida</taxon>
        <taxon>eudicotyledons</taxon>
        <taxon>Gunneridae</taxon>
        <taxon>Pentapetalae</taxon>
        <taxon>rosids</taxon>
        <taxon>fabids</taxon>
        <taxon>Fabales</taxon>
        <taxon>Fabaceae</taxon>
        <taxon>Papilionoideae</taxon>
        <taxon>50 kb inversion clade</taxon>
        <taxon>NPAAA clade</taxon>
        <taxon>Hologalegina</taxon>
        <taxon>IRL clade</taxon>
        <taxon>Trifolieae</taxon>
        <taxon>Trifolium</taxon>
    </lineage>
</organism>
<dbReference type="EMBL" id="CASHSV030000311">
    <property type="protein sequence ID" value="CAJ2659074.1"/>
    <property type="molecule type" value="Genomic_DNA"/>
</dbReference>